<organism evidence="1 2">
    <name type="scientific">Ancylostoma ceylanicum</name>
    <dbReference type="NCBI Taxonomy" id="53326"/>
    <lineage>
        <taxon>Eukaryota</taxon>
        <taxon>Metazoa</taxon>
        <taxon>Ecdysozoa</taxon>
        <taxon>Nematoda</taxon>
        <taxon>Chromadorea</taxon>
        <taxon>Rhabditida</taxon>
        <taxon>Rhabditina</taxon>
        <taxon>Rhabditomorpha</taxon>
        <taxon>Strongyloidea</taxon>
        <taxon>Ancylostomatidae</taxon>
        <taxon>Ancylostomatinae</taxon>
        <taxon>Ancylostoma</taxon>
    </lineage>
</organism>
<keyword evidence="2" id="KW-1185">Reference proteome</keyword>
<reference evidence="2" key="1">
    <citation type="journal article" date="2015" name="Nat. Genet.">
        <title>The genome and transcriptome of the zoonotic hookworm Ancylostoma ceylanicum identify infection-specific gene families.</title>
        <authorList>
            <person name="Schwarz E.M."/>
            <person name="Hu Y."/>
            <person name="Antoshechkin I."/>
            <person name="Miller M.M."/>
            <person name="Sternberg P.W."/>
            <person name="Aroian R.V."/>
        </authorList>
    </citation>
    <scope>NUCLEOTIDE SEQUENCE</scope>
    <source>
        <strain evidence="2">HY135</strain>
    </source>
</reference>
<dbReference type="Proteomes" id="UP000024635">
    <property type="component" value="Unassembled WGS sequence"/>
</dbReference>
<sequence>MDSWVSPKSLIDSTSVQKLIKPLEPFQIWRILPTVSDQCSVNAQISLRSYSTPGQYNIYFIQNMNTTLAASKCTVVSLENSQNAEAEERLLMENSKCRLLAIADRRAHNESERIRHLPLSVMTSRTEGIPSDGDGFVSLIRNRVGEVVDLLMIGSEKSSYDYVKLILTEINETSGVIVCQVTYSLLPEY</sequence>
<comment type="caution">
    <text evidence="1">The sequence shown here is derived from an EMBL/GenBank/DDBJ whole genome shotgun (WGS) entry which is preliminary data.</text>
</comment>
<gene>
    <name evidence="1" type="primary">Acey_s0148.g2677</name>
    <name evidence="1" type="ORF">Y032_0148g2677</name>
</gene>
<proteinExistence type="predicted"/>
<evidence type="ECO:0000313" key="1">
    <source>
        <dbReference type="EMBL" id="EYB96694.1"/>
    </source>
</evidence>
<evidence type="ECO:0000313" key="2">
    <source>
        <dbReference type="Proteomes" id="UP000024635"/>
    </source>
</evidence>
<dbReference type="AlphaFoldDB" id="A0A016T292"/>
<dbReference type="OrthoDB" id="5835310at2759"/>
<accession>A0A016T292</accession>
<protein>
    <submittedName>
        <fullName evidence="1">Uncharacterized protein</fullName>
    </submittedName>
</protein>
<name>A0A016T292_9BILA</name>
<dbReference type="EMBL" id="JARK01001484">
    <property type="protein sequence ID" value="EYB96694.1"/>
    <property type="molecule type" value="Genomic_DNA"/>
</dbReference>